<gene>
    <name evidence="2" type="ORF">ERS852417_00816</name>
</gene>
<dbReference type="RefSeq" id="WP_055223356.1">
    <property type="nucleotide sequence ID" value="NZ_CYYW01000004.1"/>
</dbReference>
<accession>A0A173Z2R1</accession>
<dbReference type="EMBL" id="CYYW01000004">
    <property type="protein sequence ID" value="CUN70020.1"/>
    <property type="molecule type" value="Genomic_DNA"/>
</dbReference>
<dbReference type="Proteomes" id="UP000095384">
    <property type="component" value="Unassembled WGS sequence"/>
</dbReference>
<dbReference type="AlphaFoldDB" id="A0A173Z2R1"/>
<evidence type="ECO:0000313" key="2">
    <source>
        <dbReference type="EMBL" id="CUN70020.1"/>
    </source>
</evidence>
<keyword evidence="1" id="KW-0472">Membrane</keyword>
<name>A0A173Z2R1_9FIRM</name>
<evidence type="ECO:0000256" key="1">
    <source>
        <dbReference type="SAM" id="Phobius"/>
    </source>
</evidence>
<reference evidence="2 3" key="1">
    <citation type="submission" date="2015-09" db="EMBL/GenBank/DDBJ databases">
        <authorList>
            <consortium name="Pathogen Informatics"/>
        </authorList>
    </citation>
    <scope>NUCLEOTIDE SEQUENCE [LARGE SCALE GENOMIC DNA]</scope>
    <source>
        <strain evidence="2 3">2789STDY5608860</strain>
    </source>
</reference>
<evidence type="ECO:0000313" key="3">
    <source>
        <dbReference type="Proteomes" id="UP000095384"/>
    </source>
</evidence>
<keyword evidence="1" id="KW-1133">Transmembrane helix</keyword>
<feature type="transmembrane region" description="Helical" evidence="1">
    <location>
        <begin position="6"/>
        <end position="25"/>
    </location>
</feature>
<sequence>MEPWFQIIITIFSSVLASSGLWAYLSKRTENKDVKTEMLIGLAHDRIMYLGMSYIERGYITQDEYENLKVYLFEPYEKLGGNGSAKRIMQEVDKLPIHKFIQNKEDEHDET</sequence>
<protein>
    <submittedName>
        <fullName evidence="2">Uncharacterized protein</fullName>
    </submittedName>
</protein>
<keyword evidence="1" id="KW-0812">Transmembrane</keyword>
<organism evidence="2 3">
    <name type="scientific">Agathobacter rectalis</name>
    <dbReference type="NCBI Taxonomy" id="39491"/>
    <lineage>
        <taxon>Bacteria</taxon>
        <taxon>Bacillati</taxon>
        <taxon>Bacillota</taxon>
        <taxon>Clostridia</taxon>
        <taxon>Lachnospirales</taxon>
        <taxon>Lachnospiraceae</taxon>
        <taxon>Agathobacter</taxon>
    </lineage>
</organism>
<proteinExistence type="predicted"/>